<dbReference type="GO" id="GO:0007271">
    <property type="term" value="P:synaptic transmission, cholinergic"/>
    <property type="evidence" value="ECO:0000318"/>
    <property type="project" value="GO_Central"/>
</dbReference>
<dbReference type="InterPro" id="IPR052480">
    <property type="entry name" value="RAPsyn"/>
</dbReference>
<organism evidence="3 4">
    <name type="scientific">Strongylocentrotus purpuratus</name>
    <name type="common">Purple sea urchin</name>
    <dbReference type="NCBI Taxonomy" id="7668"/>
    <lineage>
        <taxon>Eukaryota</taxon>
        <taxon>Metazoa</taxon>
        <taxon>Echinodermata</taxon>
        <taxon>Eleutherozoa</taxon>
        <taxon>Echinozoa</taxon>
        <taxon>Echinoidea</taxon>
        <taxon>Euechinoidea</taxon>
        <taxon>Echinacea</taxon>
        <taxon>Camarodonta</taxon>
        <taxon>Echinidea</taxon>
        <taxon>Strongylocentrotidae</taxon>
        <taxon>Strongylocentrotus</taxon>
    </lineage>
</organism>
<dbReference type="InterPro" id="IPR011990">
    <property type="entry name" value="TPR-like_helical_dom_sf"/>
</dbReference>
<dbReference type="SUPFAM" id="SSF48452">
    <property type="entry name" value="TPR-like"/>
    <property type="match status" value="2"/>
</dbReference>
<dbReference type="KEGG" id="spu:115925071"/>
<accession>A0A7M7P251</accession>
<dbReference type="Proteomes" id="UP000007110">
    <property type="component" value="Unassembled WGS sequence"/>
</dbReference>
<sequence length="285" mass="32500">MGQRQTRQKVDKGLKLYHARKTEQAVHEWKRVLSKVKEQRLRFEVLGHLAQVYGEWGFAREKMHYAVQQMDIASDLESDELKSESYLNLAISNERLCEYHKSLSYARHSLATAMSSGVGSSKLGYVYLALAASNLGFSSFKDSLENLEKAVKMAIEAEDQMLECEAYGCLGNVYKCLKDYDRALKFYVRARELIRCRGQDWPPRLKTQAYLNMATAYRSMRKLDMAMDCGEPPKHGPKEMNMTFDPNGGLLGHVERVRGLPYPFDCVRDGSGIYERLLPCVDLGA</sequence>
<dbReference type="OrthoDB" id="10040854at2759"/>
<dbReference type="PANTHER" id="PTHR46574">
    <property type="entry name" value="43 KDA RECEPTOR-ASSOCIATED PROTEIN OF THE SYNAPSE"/>
    <property type="match status" value="1"/>
</dbReference>
<dbReference type="GO" id="GO:1900075">
    <property type="term" value="P:positive regulation of neuromuscular synaptic transmission"/>
    <property type="evidence" value="ECO:0000318"/>
    <property type="project" value="GO_Central"/>
</dbReference>
<evidence type="ECO:0000259" key="2">
    <source>
        <dbReference type="Pfam" id="PF10579"/>
    </source>
</evidence>
<dbReference type="Pfam" id="PF10579">
    <property type="entry name" value="Rapsyn_N"/>
    <property type="match status" value="1"/>
</dbReference>
<dbReference type="GO" id="GO:0005886">
    <property type="term" value="C:plasma membrane"/>
    <property type="evidence" value="ECO:0000318"/>
    <property type="project" value="GO_Central"/>
</dbReference>
<reference evidence="3" key="2">
    <citation type="submission" date="2021-01" db="UniProtKB">
        <authorList>
            <consortium name="EnsemblMetazoa"/>
        </authorList>
    </citation>
    <scope>IDENTIFICATION</scope>
</reference>
<name>A0A7M7P251_STRPU</name>
<dbReference type="GO" id="GO:0043495">
    <property type="term" value="F:protein-membrane adaptor activity"/>
    <property type="evidence" value="ECO:0007669"/>
    <property type="project" value="InterPro"/>
</dbReference>
<evidence type="ECO:0000256" key="1">
    <source>
        <dbReference type="PROSITE-ProRule" id="PRU00339"/>
    </source>
</evidence>
<keyword evidence="4" id="KW-1185">Reference proteome</keyword>
<keyword evidence="1" id="KW-0802">TPR repeat</keyword>
<feature type="domain" description="Rapsyn myristoylation/linker region N-terminal" evidence="2">
    <location>
        <begin position="1"/>
        <end position="78"/>
    </location>
</feature>
<evidence type="ECO:0000313" key="4">
    <source>
        <dbReference type="Proteomes" id="UP000007110"/>
    </source>
</evidence>
<dbReference type="InterPro" id="IPR019734">
    <property type="entry name" value="TPR_rpt"/>
</dbReference>
<dbReference type="InParanoid" id="A0A7M7P251"/>
<dbReference type="GO" id="GO:0033130">
    <property type="term" value="F:acetylcholine receptor binding"/>
    <property type="evidence" value="ECO:0000318"/>
    <property type="project" value="GO_Central"/>
</dbReference>
<dbReference type="GeneID" id="115925071"/>
<proteinExistence type="predicted"/>
<evidence type="ECO:0000313" key="3">
    <source>
        <dbReference type="EnsemblMetazoa" id="XP_030844082"/>
    </source>
</evidence>
<feature type="repeat" description="TPR" evidence="1">
    <location>
        <begin position="164"/>
        <end position="197"/>
    </location>
</feature>
<dbReference type="SMART" id="SM00028">
    <property type="entry name" value="TPR"/>
    <property type="match status" value="3"/>
</dbReference>
<dbReference type="PROSITE" id="PS50005">
    <property type="entry name" value="TPR"/>
    <property type="match status" value="1"/>
</dbReference>
<reference evidence="4" key="1">
    <citation type="submission" date="2015-02" db="EMBL/GenBank/DDBJ databases">
        <title>Genome sequencing for Strongylocentrotus purpuratus.</title>
        <authorList>
            <person name="Murali S."/>
            <person name="Liu Y."/>
            <person name="Vee V."/>
            <person name="English A."/>
            <person name="Wang M."/>
            <person name="Skinner E."/>
            <person name="Han Y."/>
            <person name="Muzny D.M."/>
            <person name="Worley K.C."/>
            <person name="Gibbs R.A."/>
        </authorList>
    </citation>
    <scope>NUCLEOTIDE SEQUENCE</scope>
</reference>
<dbReference type="Gene3D" id="1.25.40.10">
    <property type="entry name" value="Tetratricopeptide repeat domain"/>
    <property type="match status" value="2"/>
</dbReference>
<protein>
    <recommendedName>
        <fullName evidence="2">Rapsyn myristoylation/linker region N-terminal domain-containing protein</fullName>
    </recommendedName>
</protein>
<dbReference type="PANTHER" id="PTHR46574:SF1">
    <property type="entry name" value="43 KDA RECEPTOR-ASSOCIATED PROTEIN OF THE SYNAPSE"/>
    <property type="match status" value="1"/>
</dbReference>
<dbReference type="RefSeq" id="XP_030844082.1">
    <property type="nucleotide sequence ID" value="XM_030988222.1"/>
</dbReference>
<dbReference type="InterPro" id="IPR019568">
    <property type="entry name" value="Rapsyn_myristoylation/link_N"/>
</dbReference>
<dbReference type="EnsemblMetazoa" id="XM_030988222">
    <property type="protein sequence ID" value="XP_030844082"/>
    <property type="gene ID" value="LOC115925071"/>
</dbReference>
<dbReference type="GO" id="GO:0031594">
    <property type="term" value="C:neuromuscular junction"/>
    <property type="evidence" value="ECO:0000318"/>
    <property type="project" value="GO_Central"/>
</dbReference>
<dbReference type="OMA" id="HECHLQI"/>
<dbReference type="AlphaFoldDB" id="A0A7M7P251"/>
<dbReference type="FunCoup" id="A0A7M7P251">
    <property type="interactions" value="715"/>
</dbReference>